<dbReference type="GO" id="GO:0016787">
    <property type="term" value="F:hydrolase activity"/>
    <property type="evidence" value="ECO:0007669"/>
    <property type="project" value="UniProtKB-KW"/>
</dbReference>
<name>A0A841I8K2_9DEIO</name>
<dbReference type="EMBL" id="JACHHG010000023">
    <property type="protein sequence ID" value="MBB6100152.1"/>
    <property type="molecule type" value="Genomic_DNA"/>
</dbReference>
<dbReference type="Pfam" id="PF04167">
    <property type="entry name" value="DUF402"/>
    <property type="match status" value="1"/>
</dbReference>
<feature type="domain" description="DUF402" evidence="2">
    <location>
        <begin position="58"/>
        <end position="161"/>
    </location>
</feature>
<organism evidence="3 4">
    <name type="scientific">Deinobacterium chartae</name>
    <dbReference type="NCBI Taxonomy" id="521158"/>
    <lineage>
        <taxon>Bacteria</taxon>
        <taxon>Thermotogati</taxon>
        <taxon>Deinococcota</taxon>
        <taxon>Deinococci</taxon>
        <taxon>Deinococcales</taxon>
        <taxon>Deinococcaceae</taxon>
        <taxon>Deinobacterium</taxon>
    </lineage>
</organism>
<evidence type="ECO:0000259" key="2">
    <source>
        <dbReference type="Pfam" id="PF04167"/>
    </source>
</evidence>
<comment type="caution">
    <text evidence="3">The sequence shown here is derived from an EMBL/GenBank/DDBJ whole genome shotgun (WGS) entry which is preliminary data.</text>
</comment>
<protein>
    <recommendedName>
        <fullName evidence="2">DUF402 domain-containing protein</fullName>
    </recommendedName>
</protein>
<dbReference type="SUPFAM" id="SSF159234">
    <property type="entry name" value="FomD-like"/>
    <property type="match status" value="1"/>
</dbReference>
<gene>
    <name evidence="3" type="ORF">HNR42_003622</name>
</gene>
<dbReference type="InterPro" id="IPR050212">
    <property type="entry name" value="Ntdp-like"/>
</dbReference>
<dbReference type="PANTHER" id="PTHR39159:SF1">
    <property type="entry name" value="UPF0374 PROTEIN YGAC"/>
    <property type="match status" value="1"/>
</dbReference>
<dbReference type="InterPro" id="IPR035930">
    <property type="entry name" value="FomD-like_sf"/>
</dbReference>
<dbReference type="AlphaFoldDB" id="A0A841I8K2"/>
<keyword evidence="1" id="KW-0378">Hydrolase</keyword>
<dbReference type="Proteomes" id="UP000569951">
    <property type="component" value="Unassembled WGS sequence"/>
</dbReference>
<sequence>MRDLYRPGETVRVEFLEWDDTPHYSWDARVERVFTDGLLLSMRAGNRFCHHAKGFEIALEHDAEVLFRRGQWWSGGPDFVPGTRRVLEYYLNVNTPPEFGSGRVRCVDLQIDLKVRPDHHAEEFDRDEFERAAAHYGYPAWLRRRVEQTLHELRATLEAGEPPFLERQMGGADGWLSREP</sequence>
<evidence type="ECO:0000313" key="3">
    <source>
        <dbReference type="EMBL" id="MBB6100152.1"/>
    </source>
</evidence>
<dbReference type="PANTHER" id="PTHR39159">
    <property type="match status" value="1"/>
</dbReference>
<keyword evidence="4" id="KW-1185">Reference proteome</keyword>
<reference evidence="3 4" key="1">
    <citation type="submission" date="2020-08" db="EMBL/GenBank/DDBJ databases">
        <title>Genomic Encyclopedia of Type Strains, Phase IV (KMG-IV): sequencing the most valuable type-strain genomes for metagenomic binning, comparative biology and taxonomic classification.</title>
        <authorList>
            <person name="Goeker M."/>
        </authorList>
    </citation>
    <scope>NUCLEOTIDE SEQUENCE [LARGE SCALE GENOMIC DNA]</scope>
    <source>
        <strain evidence="3 4">DSM 21458</strain>
    </source>
</reference>
<accession>A0A841I8K2</accession>
<dbReference type="InterPro" id="IPR007295">
    <property type="entry name" value="DUF402"/>
</dbReference>
<proteinExistence type="predicted"/>
<evidence type="ECO:0000256" key="1">
    <source>
        <dbReference type="ARBA" id="ARBA00022801"/>
    </source>
</evidence>
<dbReference type="RefSeq" id="WP_183988886.1">
    <property type="nucleotide sequence ID" value="NZ_JACHHG010000023.1"/>
</dbReference>
<evidence type="ECO:0000313" key="4">
    <source>
        <dbReference type="Proteomes" id="UP000569951"/>
    </source>
</evidence>
<dbReference type="Gene3D" id="2.40.380.10">
    <property type="entry name" value="FomD-like"/>
    <property type="match status" value="1"/>
</dbReference>